<dbReference type="RefSeq" id="WP_034716455.1">
    <property type="nucleotide sequence ID" value="NZ_FOIX01000002.1"/>
</dbReference>
<reference evidence="2 4" key="1">
    <citation type="submission" date="2014-07" db="EMBL/GenBank/DDBJ databases">
        <authorList>
            <person name="Pisani N.G."/>
            <person name="Newman J.D."/>
        </authorList>
    </citation>
    <scope>NUCLEOTIDE SEQUENCE [LARGE SCALE GENOMIC DNA]</scope>
    <source>
        <strain evidence="2 4">LMG 24720</strain>
    </source>
</reference>
<keyword evidence="4" id="KW-1185">Reference proteome</keyword>
<evidence type="ECO:0000313" key="2">
    <source>
        <dbReference type="EMBL" id="KEY19933.1"/>
    </source>
</evidence>
<evidence type="ECO:0000256" key="1">
    <source>
        <dbReference type="SAM" id="SignalP"/>
    </source>
</evidence>
<protein>
    <recommendedName>
        <fullName evidence="6">VCBS repeat-containing protein</fullName>
    </recommendedName>
</protein>
<dbReference type="Proteomes" id="UP000028349">
    <property type="component" value="Unassembled WGS sequence"/>
</dbReference>
<accession>A0A448NMV9</accession>
<dbReference type="AlphaFoldDB" id="A0A448NMV9"/>
<dbReference type="OrthoDB" id="1242812at2"/>
<dbReference type="EMBL" id="LR134441">
    <property type="protein sequence ID" value="VEH96045.1"/>
    <property type="molecule type" value="Genomic_DNA"/>
</dbReference>
<sequence length="262" mass="29556">MKVKIPSLLFLLLLVLHSCENKTQKATESKSSAVQKVGRVETSKIDTTSMVAPFEVITDFVEVENDPYEPEIIYPETGNTAADFLPNLNIYKIQYQAKGDLNKDGRDDLVVVLVHKESKIADRPMLILLQNKEKSYRLDKISNKVFPVEYNEADYKHFDTEDISVEDGQLYINLYSIGPSGNIFASFKCRGNDFVLDNLEGNFRGAGGSSIITYNSSTGEISTVDTNTMEEDMPSKSHTSKSKQKRYLFENTSITNFFLEDN</sequence>
<dbReference type="EMBL" id="JPEP01000001">
    <property type="protein sequence ID" value="KEY19933.1"/>
    <property type="molecule type" value="Genomic_DNA"/>
</dbReference>
<evidence type="ECO:0000313" key="4">
    <source>
        <dbReference type="Proteomes" id="UP000028349"/>
    </source>
</evidence>
<proteinExistence type="predicted"/>
<feature type="chain" id="PRO_5019076319" description="VCBS repeat-containing protein" evidence="1">
    <location>
        <begin position="19"/>
        <end position="262"/>
    </location>
</feature>
<dbReference type="KEGG" id="cant:NCTC13489_00315"/>
<gene>
    <name evidence="2" type="ORF">HY04_01550</name>
    <name evidence="3" type="ORF">NCTC13489_00315</name>
</gene>
<evidence type="ECO:0000313" key="3">
    <source>
        <dbReference type="EMBL" id="VEH96045.1"/>
    </source>
</evidence>
<keyword evidence="1" id="KW-0732">Signal</keyword>
<name>A0A448NMV9_9FLAO</name>
<organism evidence="3 5">
    <name type="scientific">Kaistella antarctica</name>
    <dbReference type="NCBI Taxonomy" id="266748"/>
    <lineage>
        <taxon>Bacteria</taxon>
        <taxon>Pseudomonadati</taxon>
        <taxon>Bacteroidota</taxon>
        <taxon>Flavobacteriia</taxon>
        <taxon>Flavobacteriales</taxon>
        <taxon>Weeksellaceae</taxon>
        <taxon>Chryseobacterium group</taxon>
        <taxon>Kaistella</taxon>
    </lineage>
</organism>
<evidence type="ECO:0008006" key="6">
    <source>
        <dbReference type="Google" id="ProtNLM"/>
    </source>
</evidence>
<evidence type="ECO:0000313" key="5">
    <source>
        <dbReference type="Proteomes" id="UP000270036"/>
    </source>
</evidence>
<reference evidence="3 5" key="2">
    <citation type="submission" date="2018-12" db="EMBL/GenBank/DDBJ databases">
        <authorList>
            <consortium name="Pathogen Informatics"/>
        </authorList>
    </citation>
    <scope>NUCLEOTIDE SEQUENCE [LARGE SCALE GENOMIC DNA]</scope>
    <source>
        <strain evidence="3 5">NCTC13489</strain>
    </source>
</reference>
<feature type="signal peptide" evidence="1">
    <location>
        <begin position="1"/>
        <end position="18"/>
    </location>
</feature>
<dbReference type="Proteomes" id="UP000270036">
    <property type="component" value="Chromosome"/>
</dbReference>